<evidence type="ECO:0000313" key="3">
    <source>
        <dbReference type="Proteomes" id="UP001415169"/>
    </source>
</evidence>
<evidence type="ECO:0000256" key="1">
    <source>
        <dbReference type="SAM" id="Phobius"/>
    </source>
</evidence>
<sequence>MKYGDQNAARKPGAAVFMVDRAGTAARVATVEAVAVAGAVAVAVAVAAAAAGCAARPVRRAAVAAMTPAMPRAGRVMLMDEYPRIESDTGWIRRAQT</sequence>
<proteinExistence type="predicted"/>
<reference evidence="2" key="2">
    <citation type="submission" date="2023-12" db="EMBL/GenBank/DDBJ databases">
        <authorList>
            <person name="Sun Q."/>
            <person name="Inoue M."/>
        </authorList>
    </citation>
    <scope>NUCLEOTIDE SEQUENCE</scope>
    <source>
        <strain evidence="2">JCM 17590</strain>
    </source>
</reference>
<keyword evidence="3" id="KW-1185">Reference proteome</keyword>
<keyword evidence="1" id="KW-1133">Transmembrane helix</keyword>
<comment type="caution">
    <text evidence="2">The sequence shown here is derived from an EMBL/GenBank/DDBJ whole genome shotgun (WGS) entry which is preliminary data.</text>
</comment>
<keyword evidence="1" id="KW-0812">Transmembrane</keyword>
<accession>A0ABP7ZNT3</accession>
<organism evidence="2 3">
    <name type="scientific">Gryllotalpicola daejeonensis</name>
    <dbReference type="NCBI Taxonomy" id="993087"/>
    <lineage>
        <taxon>Bacteria</taxon>
        <taxon>Bacillati</taxon>
        <taxon>Actinomycetota</taxon>
        <taxon>Actinomycetes</taxon>
        <taxon>Micrococcales</taxon>
        <taxon>Microbacteriaceae</taxon>
        <taxon>Gryllotalpicola</taxon>
    </lineage>
</organism>
<keyword evidence="1" id="KW-0472">Membrane</keyword>
<reference evidence="2" key="1">
    <citation type="journal article" date="2014" name="Int. J. Syst. Evol. Microbiol.">
        <title>Complete genome of a new Firmicutes species belonging to the dominant human colonic microbiota ('Ruminococcus bicirculans') reveals two chromosomes and a selective capacity to utilize plant glucans.</title>
        <authorList>
            <consortium name="NISC Comparative Sequencing Program"/>
            <person name="Wegmann U."/>
            <person name="Louis P."/>
            <person name="Goesmann A."/>
            <person name="Henrissat B."/>
            <person name="Duncan S.H."/>
            <person name="Flint H.J."/>
        </authorList>
    </citation>
    <scope>NUCLEOTIDE SEQUENCE</scope>
    <source>
        <strain evidence="2">JCM 17590</strain>
    </source>
</reference>
<dbReference type="Proteomes" id="UP001415169">
    <property type="component" value="Unassembled WGS sequence"/>
</dbReference>
<dbReference type="EMBL" id="BAABBV010000002">
    <property type="protein sequence ID" value="GAA4166492.1"/>
    <property type="molecule type" value="Genomic_DNA"/>
</dbReference>
<name>A0ABP7ZNT3_9MICO</name>
<protein>
    <submittedName>
        <fullName evidence="2">Uncharacterized protein</fullName>
    </submittedName>
</protein>
<evidence type="ECO:0000313" key="2">
    <source>
        <dbReference type="EMBL" id="GAA4166492.1"/>
    </source>
</evidence>
<feature type="transmembrane region" description="Helical" evidence="1">
    <location>
        <begin position="33"/>
        <end position="55"/>
    </location>
</feature>
<gene>
    <name evidence="2" type="ORF">GCM10022286_31220</name>
</gene>